<dbReference type="AlphaFoldDB" id="A0A7H0Y2Y0"/>
<sequence>MKFIIVGDIGVTKVCEIVDAESVVTRVQQVKNAKFGNFTVYRIAEEVDITVAYPDYFGGDDTGGCR</sequence>
<reference evidence="1 2" key="1">
    <citation type="submission" date="2020-09" db="EMBL/GenBank/DDBJ databases">
        <title>Characterization of Paenibacillus peoriae strain ZF390 with broad-spectrum antimicrobial activity as a potential biocontrol agent.</title>
        <authorList>
            <person name="Li L."/>
            <person name="Zhao Y."/>
            <person name="Li B."/>
            <person name="Xie X."/>
        </authorList>
    </citation>
    <scope>NUCLEOTIDE SEQUENCE [LARGE SCALE GENOMIC DNA]</scope>
    <source>
        <strain evidence="1 2">ZF390</strain>
    </source>
</reference>
<dbReference type="Proteomes" id="UP000516384">
    <property type="component" value="Chromosome"/>
</dbReference>
<gene>
    <name evidence="1" type="ORF">IAQ67_16215</name>
</gene>
<organism evidence="1 2">
    <name type="scientific">Paenibacillus peoriae</name>
    <dbReference type="NCBI Taxonomy" id="59893"/>
    <lineage>
        <taxon>Bacteria</taxon>
        <taxon>Bacillati</taxon>
        <taxon>Bacillota</taxon>
        <taxon>Bacilli</taxon>
        <taxon>Bacillales</taxon>
        <taxon>Paenibacillaceae</taxon>
        <taxon>Paenibacillus</taxon>
    </lineage>
</organism>
<evidence type="ECO:0000313" key="1">
    <source>
        <dbReference type="EMBL" id="QNR65438.1"/>
    </source>
</evidence>
<protein>
    <submittedName>
        <fullName evidence="1">Uncharacterized protein</fullName>
    </submittedName>
</protein>
<accession>A0A7H0Y2Y0</accession>
<proteinExistence type="predicted"/>
<name>A0A7H0Y2Y0_9BACL</name>
<dbReference type="RefSeq" id="WP_190297338.1">
    <property type="nucleotide sequence ID" value="NZ_CP061172.1"/>
</dbReference>
<dbReference type="EMBL" id="CP061172">
    <property type="protein sequence ID" value="QNR65438.1"/>
    <property type="molecule type" value="Genomic_DNA"/>
</dbReference>
<evidence type="ECO:0000313" key="2">
    <source>
        <dbReference type="Proteomes" id="UP000516384"/>
    </source>
</evidence>